<accession>A0AAE1PJJ3</accession>
<dbReference type="PANTHER" id="PTHR10730">
    <property type="entry name" value="PROCOLLAGEN-LYSINE,2-OXOGLUTARATE 5-DIOXYGENASE/GLYCOSYLTRANSFERASE 25 FAMILY MEMBER"/>
    <property type="match status" value="1"/>
</dbReference>
<proteinExistence type="predicted"/>
<evidence type="ECO:0000256" key="5">
    <source>
        <dbReference type="ARBA" id="ARBA00023002"/>
    </source>
</evidence>
<dbReference type="SMART" id="SM00702">
    <property type="entry name" value="P4Hc"/>
    <property type="match status" value="1"/>
</dbReference>
<reference evidence="8" key="1">
    <citation type="submission" date="2023-11" db="EMBL/GenBank/DDBJ databases">
        <title>Genome assemblies of two species of porcelain crab, Petrolisthes cinctipes and Petrolisthes manimaculis (Anomura: Porcellanidae).</title>
        <authorList>
            <person name="Angst P."/>
        </authorList>
    </citation>
    <scope>NUCLEOTIDE SEQUENCE</scope>
    <source>
        <strain evidence="8">PB745_02</strain>
        <tissue evidence="8">Gill</tissue>
    </source>
</reference>
<evidence type="ECO:0000256" key="6">
    <source>
        <dbReference type="ARBA" id="ARBA00023004"/>
    </source>
</evidence>
<name>A0AAE1PJJ3_9EUCA</name>
<gene>
    <name evidence="8" type="ORF">Pmani_019867</name>
</gene>
<evidence type="ECO:0000256" key="1">
    <source>
        <dbReference type="ARBA" id="ARBA00001961"/>
    </source>
</evidence>
<dbReference type="GO" id="GO:0005783">
    <property type="term" value="C:endoplasmic reticulum"/>
    <property type="evidence" value="ECO:0007669"/>
    <property type="project" value="TreeGrafter"/>
</dbReference>
<comment type="cofactor">
    <cofactor evidence="1">
        <name>L-ascorbate</name>
        <dbReference type="ChEBI" id="CHEBI:38290"/>
    </cofactor>
</comment>
<keyword evidence="2" id="KW-0479">Metal-binding</keyword>
<dbReference type="PANTHER" id="PTHR10730:SF45">
    <property type="entry name" value="PROCOLLAGEN-LYSINE,2-OXOGLUTARATE 5-DIOXYGENASE"/>
    <property type="match status" value="1"/>
</dbReference>
<evidence type="ECO:0000256" key="3">
    <source>
        <dbReference type="ARBA" id="ARBA00022729"/>
    </source>
</evidence>
<dbReference type="InterPro" id="IPR006620">
    <property type="entry name" value="Pro_4_hyd_alph"/>
</dbReference>
<evidence type="ECO:0000256" key="2">
    <source>
        <dbReference type="ARBA" id="ARBA00022723"/>
    </source>
</evidence>
<protein>
    <recommendedName>
        <fullName evidence="7">Fe2OG dioxygenase domain-containing protein</fullName>
    </recommendedName>
</protein>
<keyword evidence="6" id="KW-0408">Iron</keyword>
<dbReference type="Proteomes" id="UP001292094">
    <property type="component" value="Unassembled WGS sequence"/>
</dbReference>
<dbReference type="GO" id="GO:0031418">
    <property type="term" value="F:L-ascorbic acid binding"/>
    <property type="evidence" value="ECO:0007669"/>
    <property type="project" value="InterPro"/>
</dbReference>
<dbReference type="Pfam" id="PF03171">
    <property type="entry name" value="2OG-FeII_Oxy"/>
    <property type="match status" value="1"/>
</dbReference>
<comment type="caution">
    <text evidence="8">The sequence shown here is derived from an EMBL/GenBank/DDBJ whole genome shotgun (WGS) entry which is preliminary data.</text>
</comment>
<evidence type="ECO:0000313" key="9">
    <source>
        <dbReference type="Proteomes" id="UP001292094"/>
    </source>
</evidence>
<sequence length="312" mass="36618">MVVGGGEVRSCHHIVTHRLLQVIYEVLRGIWNVPYITGVYVIKKNILENTETRPNYIYRLYDADMAMATNMRNKGVFMYVSNLEDYGHLIEPEYFPTKYLHNDMWQMKANKKDWEHRYISPLYWKALGPSFLNQMPCPDVYWFPIFTTRFCKELVEQANDNGGWSSGGNKDPRLAGGYENVPTVDIHMNQMEFEQEWLWILRHYVKPLAEKVYLGYDSDARAIMNFIVRYRPTEQSFLRPHHDSSTYTINVALNRPHIDYEGGGAHFIRYNCSVVDTKVGWALMHPGRLTHYHEGLRTTNGTRYIMVSFIDP</sequence>
<keyword evidence="4" id="KW-0223">Dioxygenase</keyword>
<dbReference type="InterPro" id="IPR050757">
    <property type="entry name" value="Collagen_mod_GT25"/>
</dbReference>
<dbReference type="AlphaFoldDB" id="A0AAE1PJJ3"/>
<keyword evidence="5" id="KW-0560">Oxidoreductase</keyword>
<dbReference type="Gene3D" id="2.60.120.620">
    <property type="entry name" value="q2cbj1_9rhob like domain"/>
    <property type="match status" value="1"/>
</dbReference>
<dbReference type="GO" id="GO:0008475">
    <property type="term" value="F:procollagen-lysine 5-dioxygenase activity"/>
    <property type="evidence" value="ECO:0007669"/>
    <property type="project" value="TreeGrafter"/>
</dbReference>
<dbReference type="InterPro" id="IPR044861">
    <property type="entry name" value="IPNS-like_FE2OG_OXY"/>
</dbReference>
<dbReference type="EMBL" id="JAWZYT010001895">
    <property type="protein sequence ID" value="KAK4308429.1"/>
    <property type="molecule type" value="Genomic_DNA"/>
</dbReference>
<dbReference type="GO" id="GO:0005506">
    <property type="term" value="F:iron ion binding"/>
    <property type="evidence" value="ECO:0007669"/>
    <property type="project" value="InterPro"/>
</dbReference>
<dbReference type="PROSITE" id="PS51471">
    <property type="entry name" value="FE2OG_OXY"/>
    <property type="match status" value="1"/>
</dbReference>
<evidence type="ECO:0000313" key="8">
    <source>
        <dbReference type="EMBL" id="KAK4308429.1"/>
    </source>
</evidence>
<evidence type="ECO:0000259" key="7">
    <source>
        <dbReference type="PROSITE" id="PS51471"/>
    </source>
</evidence>
<keyword evidence="3" id="KW-0732">Signal</keyword>
<evidence type="ECO:0000256" key="4">
    <source>
        <dbReference type="ARBA" id="ARBA00022964"/>
    </source>
</evidence>
<keyword evidence="9" id="KW-1185">Reference proteome</keyword>
<feature type="domain" description="Fe2OG dioxygenase" evidence="7">
    <location>
        <begin position="221"/>
        <end position="312"/>
    </location>
</feature>
<dbReference type="InterPro" id="IPR005123">
    <property type="entry name" value="Oxoglu/Fe-dep_dioxygenase_dom"/>
</dbReference>
<organism evidence="8 9">
    <name type="scientific">Petrolisthes manimaculis</name>
    <dbReference type="NCBI Taxonomy" id="1843537"/>
    <lineage>
        <taxon>Eukaryota</taxon>
        <taxon>Metazoa</taxon>
        <taxon>Ecdysozoa</taxon>
        <taxon>Arthropoda</taxon>
        <taxon>Crustacea</taxon>
        <taxon>Multicrustacea</taxon>
        <taxon>Malacostraca</taxon>
        <taxon>Eumalacostraca</taxon>
        <taxon>Eucarida</taxon>
        <taxon>Decapoda</taxon>
        <taxon>Pleocyemata</taxon>
        <taxon>Anomura</taxon>
        <taxon>Galatheoidea</taxon>
        <taxon>Porcellanidae</taxon>
        <taxon>Petrolisthes</taxon>
    </lineage>
</organism>